<dbReference type="RefSeq" id="XP_013288241.1">
    <property type="nucleotide sequence ID" value="XM_013432787.1"/>
</dbReference>
<accession>A0A0D2GTU6</accession>
<dbReference type="HOGENOM" id="CLU_1015769_0_0_1"/>
<name>A0A0D2GTU6_9EURO</name>
<evidence type="ECO:0000313" key="3">
    <source>
        <dbReference type="Proteomes" id="UP000053029"/>
    </source>
</evidence>
<evidence type="ECO:0000313" key="2">
    <source>
        <dbReference type="EMBL" id="KIW84433.1"/>
    </source>
</evidence>
<dbReference type="EMBL" id="KN846970">
    <property type="protein sequence ID" value="KIW84433.1"/>
    <property type="molecule type" value="Genomic_DNA"/>
</dbReference>
<reference evidence="2 3" key="1">
    <citation type="submission" date="2015-01" db="EMBL/GenBank/DDBJ databases">
        <title>The Genome Sequence of Fonsecaea pedrosoi CBS 271.37.</title>
        <authorList>
            <consortium name="The Broad Institute Genomics Platform"/>
            <person name="Cuomo C."/>
            <person name="de Hoog S."/>
            <person name="Gorbushina A."/>
            <person name="Stielow B."/>
            <person name="Teixiera M."/>
            <person name="Abouelleil A."/>
            <person name="Chapman S.B."/>
            <person name="Priest M."/>
            <person name="Young S.K."/>
            <person name="Wortman J."/>
            <person name="Nusbaum C."/>
            <person name="Birren B."/>
        </authorList>
    </citation>
    <scope>NUCLEOTIDE SEQUENCE [LARGE SCALE GENOMIC DNA]</scope>
    <source>
        <strain evidence="2 3">CBS 271.37</strain>
    </source>
</reference>
<dbReference type="GeneID" id="25303173"/>
<gene>
    <name evidence="2" type="ORF">Z517_03683</name>
</gene>
<dbReference type="VEuPathDB" id="FungiDB:Z517_03683"/>
<feature type="region of interest" description="Disordered" evidence="1">
    <location>
        <begin position="187"/>
        <end position="263"/>
    </location>
</feature>
<protein>
    <submittedName>
        <fullName evidence="2">Uncharacterized protein</fullName>
    </submittedName>
</protein>
<evidence type="ECO:0000256" key="1">
    <source>
        <dbReference type="SAM" id="MobiDB-lite"/>
    </source>
</evidence>
<proteinExistence type="predicted"/>
<organism evidence="2 3">
    <name type="scientific">Fonsecaea pedrosoi CBS 271.37</name>
    <dbReference type="NCBI Taxonomy" id="1442368"/>
    <lineage>
        <taxon>Eukaryota</taxon>
        <taxon>Fungi</taxon>
        <taxon>Dikarya</taxon>
        <taxon>Ascomycota</taxon>
        <taxon>Pezizomycotina</taxon>
        <taxon>Eurotiomycetes</taxon>
        <taxon>Chaetothyriomycetidae</taxon>
        <taxon>Chaetothyriales</taxon>
        <taxon>Herpotrichiellaceae</taxon>
        <taxon>Fonsecaea</taxon>
    </lineage>
</organism>
<dbReference type="AlphaFoldDB" id="A0A0D2GTU6"/>
<sequence>MYYKQVVVLPHNLGISNPTPGDSDLLHHINSPPNLRYHGEQASHAPQEPFGAESQLDEDIDYHEKWLRSRGIDIDAFMTKHNRLTIPIEEDIQVLIRFRRLLIGLGENLSPNEATQRFAKELQEEAEAAKKSAWTATYKYYMTELPINIHCTFLSFLRSRSSNSSDGMVHEVIPYLIDQMNASKTPLVAPSENTQTSQECTDNAETPASAPKSVRPSGPKRRRSSYQPKRPENKTRVESSVKKSLLSRRRKSVNHGSEPVRRSSCLQKLAEIIE</sequence>
<dbReference type="Proteomes" id="UP000053029">
    <property type="component" value="Unassembled WGS sequence"/>
</dbReference>
<feature type="compositionally biased region" description="Basic and acidic residues" evidence="1">
    <location>
        <begin position="229"/>
        <end position="241"/>
    </location>
</feature>
<feature type="compositionally biased region" description="Polar residues" evidence="1">
    <location>
        <begin position="191"/>
        <end position="206"/>
    </location>
</feature>
<feature type="region of interest" description="Disordered" evidence="1">
    <location>
        <begin position="23"/>
        <end position="48"/>
    </location>
</feature>
<keyword evidence="3" id="KW-1185">Reference proteome</keyword>